<dbReference type="NCBIfam" id="NF033537">
    <property type="entry name" value="lasso_biosyn_B2"/>
    <property type="match status" value="1"/>
</dbReference>
<evidence type="ECO:0000313" key="2">
    <source>
        <dbReference type="EMBL" id="MBJ7597810.1"/>
    </source>
</evidence>
<protein>
    <submittedName>
        <fullName evidence="2">Lasso peptide biosynthesis B2 protein</fullName>
    </submittedName>
</protein>
<dbReference type="InterPro" id="IPR053521">
    <property type="entry name" value="McjB-like"/>
</dbReference>
<comment type="caution">
    <text evidence="2">The sequence shown here is derived from an EMBL/GenBank/DDBJ whole genome shotgun (WGS) entry which is preliminary data.</text>
</comment>
<evidence type="ECO:0000259" key="1">
    <source>
        <dbReference type="Pfam" id="PF13471"/>
    </source>
</evidence>
<dbReference type="AlphaFoldDB" id="A0A934K8T2"/>
<organism evidence="2 3">
    <name type="scientific">Candidatus Nephthysia bennettiae</name>
    <dbReference type="NCBI Taxonomy" id="3127016"/>
    <lineage>
        <taxon>Bacteria</taxon>
        <taxon>Bacillati</taxon>
        <taxon>Candidatus Dormiibacterota</taxon>
        <taxon>Candidatus Dormibacteria</taxon>
        <taxon>Candidatus Dormibacterales</taxon>
        <taxon>Candidatus Dormibacteraceae</taxon>
        <taxon>Candidatus Nephthysia</taxon>
    </lineage>
</organism>
<sequence>MIASRRLSRARRLPVHGPALVELVWTYASVRVWLGRRSLAELPPEPRGMPSGARSPGGAAELALLSGLSDAVLMRRPFRASCLVRALVVQAMLGRRGFPAQVVITVARAGASVRAHAVTRVRTAGPEPVVVLERAS</sequence>
<name>A0A934K8T2_9BACT</name>
<dbReference type="Proteomes" id="UP000612893">
    <property type="component" value="Unassembled WGS sequence"/>
</dbReference>
<dbReference type="Pfam" id="PF13471">
    <property type="entry name" value="Transglut_core3"/>
    <property type="match status" value="1"/>
</dbReference>
<dbReference type="InterPro" id="IPR032708">
    <property type="entry name" value="McjB_C"/>
</dbReference>
<evidence type="ECO:0000313" key="3">
    <source>
        <dbReference type="Proteomes" id="UP000612893"/>
    </source>
</evidence>
<proteinExistence type="predicted"/>
<reference evidence="2" key="1">
    <citation type="submission" date="2020-10" db="EMBL/GenBank/DDBJ databases">
        <title>Ca. Dormibacterota MAGs.</title>
        <authorList>
            <person name="Montgomery K."/>
        </authorList>
    </citation>
    <scope>NUCLEOTIDE SEQUENCE [LARGE SCALE GENOMIC DNA]</scope>
    <source>
        <strain evidence="2">SC8812_S17_10</strain>
    </source>
</reference>
<accession>A0A934K8T2</accession>
<gene>
    <name evidence="2" type="ORF">JF922_06960</name>
</gene>
<dbReference type="EMBL" id="JAEKNR010000082">
    <property type="protein sequence ID" value="MBJ7597810.1"/>
    <property type="molecule type" value="Genomic_DNA"/>
</dbReference>
<feature type="domain" description="Microcin J25-processing protein McjB C-terminal" evidence="1">
    <location>
        <begin position="27"/>
        <end position="117"/>
    </location>
</feature>
<keyword evidence="3" id="KW-1185">Reference proteome</keyword>